<organism evidence="3 4">
    <name type="scientific">Serendipita vermifera MAFF 305830</name>
    <dbReference type="NCBI Taxonomy" id="933852"/>
    <lineage>
        <taxon>Eukaryota</taxon>
        <taxon>Fungi</taxon>
        <taxon>Dikarya</taxon>
        <taxon>Basidiomycota</taxon>
        <taxon>Agaricomycotina</taxon>
        <taxon>Agaricomycetes</taxon>
        <taxon>Sebacinales</taxon>
        <taxon>Serendipitaceae</taxon>
        <taxon>Serendipita</taxon>
    </lineage>
</organism>
<keyword evidence="4" id="KW-1185">Reference proteome</keyword>
<evidence type="ECO:0000313" key="4">
    <source>
        <dbReference type="Proteomes" id="UP000054097"/>
    </source>
</evidence>
<reference evidence="4" key="2">
    <citation type="submission" date="2015-01" db="EMBL/GenBank/DDBJ databases">
        <title>Evolutionary Origins and Diversification of the Mycorrhizal Mutualists.</title>
        <authorList>
            <consortium name="DOE Joint Genome Institute"/>
            <consortium name="Mycorrhizal Genomics Consortium"/>
            <person name="Kohler A."/>
            <person name="Kuo A."/>
            <person name="Nagy L.G."/>
            <person name="Floudas D."/>
            <person name="Copeland A."/>
            <person name="Barry K.W."/>
            <person name="Cichocki N."/>
            <person name="Veneault-Fourrey C."/>
            <person name="LaButti K."/>
            <person name="Lindquist E.A."/>
            <person name="Lipzen A."/>
            <person name="Lundell T."/>
            <person name="Morin E."/>
            <person name="Murat C."/>
            <person name="Riley R."/>
            <person name="Ohm R."/>
            <person name="Sun H."/>
            <person name="Tunlid A."/>
            <person name="Henrissat B."/>
            <person name="Grigoriev I.V."/>
            <person name="Hibbett D.S."/>
            <person name="Martin F."/>
        </authorList>
    </citation>
    <scope>NUCLEOTIDE SEQUENCE [LARGE SCALE GENOMIC DNA]</scope>
    <source>
        <strain evidence="4">MAFF 305830</strain>
    </source>
</reference>
<dbReference type="PROSITE" id="PS51925">
    <property type="entry name" value="SWIB_MDM2"/>
    <property type="match status" value="1"/>
</dbReference>
<dbReference type="Proteomes" id="UP000054097">
    <property type="component" value="Unassembled WGS sequence"/>
</dbReference>
<protein>
    <recommendedName>
        <fullName evidence="2">DM2 domain-containing protein</fullName>
    </recommendedName>
</protein>
<dbReference type="OrthoDB" id="10251073at2759"/>
<feature type="compositionally biased region" description="Acidic residues" evidence="1">
    <location>
        <begin position="193"/>
        <end position="206"/>
    </location>
</feature>
<dbReference type="AlphaFoldDB" id="A0A0C2XQR1"/>
<dbReference type="Gene3D" id="1.10.245.10">
    <property type="entry name" value="SWIB/MDM2 domain"/>
    <property type="match status" value="1"/>
</dbReference>
<dbReference type="PANTHER" id="PTHR13844">
    <property type="entry name" value="SWI/SNF-RELATED MATRIX-ASSOCIATED ACTIN-DEPENDENT REGULATOR OF CHROMATIN SUBFAMILY D"/>
    <property type="match status" value="1"/>
</dbReference>
<dbReference type="InterPro" id="IPR036885">
    <property type="entry name" value="SWIB_MDM2_dom_sf"/>
</dbReference>
<name>A0A0C2XQR1_SERVB</name>
<dbReference type="InterPro" id="IPR019835">
    <property type="entry name" value="SWIB_domain"/>
</dbReference>
<proteinExistence type="predicted"/>
<feature type="region of interest" description="Disordered" evidence="1">
    <location>
        <begin position="102"/>
        <end position="229"/>
    </location>
</feature>
<reference evidence="3 4" key="1">
    <citation type="submission" date="2014-04" db="EMBL/GenBank/DDBJ databases">
        <authorList>
            <consortium name="DOE Joint Genome Institute"/>
            <person name="Kuo A."/>
            <person name="Zuccaro A."/>
            <person name="Kohler A."/>
            <person name="Nagy L.G."/>
            <person name="Floudas D."/>
            <person name="Copeland A."/>
            <person name="Barry K.W."/>
            <person name="Cichocki N."/>
            <person name="Veneault-Fourrey C."/>
            <person name="LaButti K."/>
            <person name="Lindquist E.A."/>
            <person name="Lipzen A."/>
            <person name="Lundell T."/>
            <person name="Morin E."/>
            <person name="Murat C."/>
            <person name="Sun H."/>
            <person name="Tunlid A."/>
            <person name="Henrissat B."/>
            <person name="Grigoriev I.V."/>
            <person name="Hibbett D.S."/>
            <person name="Martin F."/>
            <person name="Nordberg H.P."/>
            <person name="Cantor M.N."/>
            <person name="Hua S.X."/>
        </authorList>
    </citation>
    <scope>NUCLEOTIDE SEQUENCE [LARGE SCALE GENOMIC DNA]</scope>
    <source>
        <strain evidence="3 4">MAFF 305830</strain>
    </source>
</reference>
<sequence length="308" mass="33353">MSSPLLERITPLIRRILEAPNIVPSEVSAKTVRKSLIEEYNISKDELTAEKEVVKTLILGIFQEIYPDEGTGEDGAEAAAADGTNDVAMNDATPVKKKHRQITAVASQASASVAPSSPGVPLVTEKQKKRKRDGAGDDMDADEEIARKLHQSFNTERSTRGSASSSGKKKRAAANEGGSKGKKSRVKSKAIIDDDDGEDGEDDGDSDAPKKKKKVKSSGDGTGAAKGGFSKPMILSAELADVLGQTTLSRPQVVKQLWDYIKGRELQNPTNKRVIMCDEKLQKVFKVSEIDMFQMNKVLSSHLRTAEE</sequence>
<evidence type="ECO:0000256" key="1">
    <source>
        <dbReference type="SAM" id="MobiDB-lite"/>
    </source>
</evidence>
<feature type="compositionally biased region" description="Low complexity" evidence="1">
    <location>
        <begin position="104"/>
        <end position="121"/>
    </location>
</feature>
<dbReference type="Pfam" id="PF02201">
    <property type="entry name" value="SWIB"/>
    <property type="match status" value="1"/>
</dbReference>
<dbReference type="SUPFAM" id="SSF47592">
    <property type="entry name" value="SWIB/MDM2 domain"/>
    <property type="match status" value="1"/>
</dbReference>
<dbReference type="STRING" id="933852.A0A0C2XQR1"/>
<dbReference type="InterPro" id="IPR003121">
    <property type="entry name" value="SWIB_MDM2_domain"/>
</dbReference>
<accession>A0A0C2XQR1</accession>
<evidence type="ECO:0000259" key="2">
    <source>
        <dbReference type="PROSITE" id="PS51925"/>
    </source>
</evidence>
<gene>
    <name evidence="3" type="ORF">M408DRAFT_327555</name>
</gene>
<feature type="domain" description="DM2" evidence="2">
    <location>
        <begin position="228"/>
        <end position="305"/>
    </location>
</feature>
<dbReference type="SMART" id="SM00151">
    <property type="entry name" value="SWIB"/>
    <property type="match status" value="1"/>
</dbReference>
<dbReference type="EMBL" id="KN824282">
    <property type="protein sequence ID" value="KIM31297.1"/>
    <property type="molecule type" value="Genomic_DNA"/>
</dbReference>
<dbReference type="CDD" id="cd10567">
    <property type="entry name" value="SWIB-MDM2_like"/>
    <property type="match status" value="1"/>
</dbReference>
<dbReference type="HOGENOM" id="CLU_046065_1_1_1"/>
<evidence type="ECO:0000313" key="3">
    <source>
        <dbReference type="EMBL" id="KIM31297.1"/>
    </source>
</evidence>